<protein>
    <submittedName>
        <fullName evidence="1">Uncharacterized protein</fullName>
    </submittedName>
</protein>
<dbReference type="AlphaFoldDB" id="A0AAN6WVL1"/>
<name>A0AAN6WVL1_9PEZI</name>
<reference evidence="1" key="1">
    <citation type="journal article" date="2023" name="Mol. Phylogenet. Evol.">
        <title>Genome-scale phylogeny and comparative genomics of the fungal order Sordariales.</title>
        <authorList>
            <person name="Hensen N."/>
            <person name="Bonometti L."/>
            <person name="Westerberg I."/>
            <person name="Brannstrom I.O."/>
            <person name="Guillou S."/>
            <person name="Cros-Aarteil S."/>
            <person name="Calhoun S."/>
            <person name="Haridas S."/>
            <person name="Kuo A."/>
            <person name="Mondo S."/>
            <person name="Pangilinan J."/>
            <person name="Riley R."/>
            <person name="LaButti K."/>
            <person name="Andreopoulos B."/>
            <person name="Lipzen A."/>
            <person name="Chen C."/>
            <person name="Yan M."/>
            <person name="Daum C."/>
            <person name="Ng V."/>
            <person name="Clum A."/>
            <person name="Steindorff A."/>
            <person name="Ohm R.A."/>
            <person name="Martin F."/>
            <person name="Silar P."/>
            <person name="Natvig D.O."/>
            <person name="Lalanne C."/>
            <person name="Gautier V."/>
            <person name="Ament-Velasquez S.L."/>
            <person name="Kruys A."/>
            <person name="Hutchinson M.I."/>
            <person name="Powell A.J."/>
            <person name="Barry K."/>
            <person name="Miller A.N."/>
            <person name="Grigoriev I.V."/>
            <person name="Debuchy R."/>
            <person name="Gladieux P."/>
            <person name="Hiltunen Thoren M."/>
            <person name="Johannesson H."/>
        </authorList>
    </citation>
    <scope>NUCLEOTIDE SEQUENCE</scope>
    <source>
        <strain evidence="1">PSN309</strain>
    </source>
</reference>
<comment type="caution">
    <text evidence="1">The sequence shown here is derived from an EMBL/GenBank/DDBJ whole genome shotgun (WGS) entry which is preliminary data.</text>
</comment>
<organism evidence="1 2">
    <name type="scientific">Podospora australis</name>
    <dbReference type="NCBI Taxonomy" id="1536484"/>
    <lineage>
        <taxon>Eukaryota</taxon>
        <taxon>Fungi</taxon>
        <taxon>Dikarya</taxon>
        <taxon>Ascomycota</taxon>
        <taxon>Pezizomycotina</taxon>
        <taxon>Sordariomycetes</taxon>
        <taxon>Sordariomycetidae</taxon>
        <taxon>Sordariales</taxon>
        <taxon>Podosporaceae</taxon>
        <taxon>Podospora</taxon>
    </lineage>
</organism>
<gene>
    <name evidence="1" type="ORF">QBC35DRAFT_473775</name>
</gene>
<dbReference type="EMBL" id="MU864390">
    <property type="protein sequence ID" value="KAK4188326.1"/>
    <property type="molecule type" value="Genomic_DNA"/>
</dbReference>
<sequence>MSNPNHWWCWHMLFSSRSKETCHCTPEDDYFLNHGDYKDFIHGSTQNRLCPNTKLSDINSRKVALEDNHCVTQRTQWHIRHGHTRAESNWRWVYWWKHVWKRQQTKKKLRLKRWEGETKFSTIEYYHCHE</sequence>
<evidence type="ECO:0000313" key="2">
    <source>
        <dbReference type="Proteomes" id="UP001302126"/>
    </source>
</evidence>
<dbReference type="Proteomes" id="UP001302126">
    <property type="component" value="Unassembled WGS sequence"/>
</dbReference>
<proteinExistence type="predicted"/>
<keyword evidence="2" id="KW-1185">Reference proteome</keyword>
<accession>A0AAN6WVL1</accession>
<evidence type="ECO:0000313" key="1">
    <source>
        <dbReference type="EMBL" id="KAK4188326.1"/>
    </source>
</evidence>
<reference evidence="1" key="2">
    <citation type="submission" date="2023-05" db="EMBL/GenBank/DDBJ databases">
        <authorList>
            <consortium name="Lawrence Berkeley National Laboratory"/>
            <person name="Steindorff A."/>
            <person name="Hensen N."/>
            <person name="Bonometti L."/>
            <person name="Westerberg I."/>
            <person name="Brannstrom I.O."/>
            <person name="Guillou S."/>
            <person name="Cros-Aarteil S."/>
            <person name="Calhoun S."/>
            <person name="Haridas S."/>
            <person name="Kuo A."/>
            <person name="Mondo S."/>
            <person name="Pangilinan J."/>
            <person name="Riley R."/>
            <person name="Labutti K."/>
            <person name="Andreopoulos B."/>
            <person name="Lipzen A."/>
            <person name="Chen C."/>
            <person name="Yanf M."/>
            <person name="Daum C."/>
            <person name="Ng V."/>
            <person name="Clum A."/>
            <person name="Ohm R."/>
            <person name="Martin F."/>
            <person name="Silar P."/>
            <person name="Natvig D."/>
            <person name="Lalanne C."/>
            <person name="Gautier V."/>
            <person name="Ament-Velasquez S.L."/>
            <person name="Kruys A."/>
            <person name="Hutchinson M.I."/>
            <person name="Powell A.J."/>
            <person name="Barry K."/>
            <person name="Miller A.N."/>
            <person name="Grigoriev I.V."/>
            <person name="Debuchy R."/>
            <person name="Gladieux P."/>
            <person name="Thoren M.H."/>
            <person name="Johannesson H."/>
        </authorList>
    </citation>
    <scope>NUCLEOTIDE SEQUENCE</scope>
    <source>
        <strain evidence="1">PSN309</strain>
    </source>
</reference>